<dbReference type="EMBL" id="JAAGLI010000088">
    <property type="protein sequence ID" value="NEA21448.1"/>
    <property type="molecule type" value="Genomic_DNA"/>
</dbReference>
<proteinExistence type="predicted"/>
<dbReference type="Gene3D" id="1.10.357.10">
    <property type="entry name" value="Tetracycline Repressor, domain 2"/>
    <property type="match status" value="1"/>
</dbReference>
<dbReference type="PANTHER" id="PTHR30055:SF209">
    <property type="entry name" value="POSSIBLE TRANSCRIPTIONAL REGULATORY PROTEIN (PROBABLY TETR-FAMILY)"/>
    <property type="match status" value="1"/>
</dbReference>
<organism evidence="4 5">
    <name type="scientific">Actinomadura bangladeshensis</name>
    <dbReference type="NCBI Taxonomy" id="453573"/>
    <lineage>
        <taxon>Bacteria</taxon>
        <taxon>Bacillati</taxon>
        <taxon>Actinomycetota</taxon>
        <taxon>Actinomycetes</taxon>
        <taxon>Streptosporangiales</taxon>
        <taxon>Thermomonosporaceae</taxon>
        <taxon>Actinomadura</taxon>
    </lineage>
</organism>
<dbReference type="SUPFAM" id="SSF48498">
    <property type="entry name" value="Tetracyclin repressor-like, C-terminal domain"/>
    <property type="match status" value="1"/>
</dbReference>
<feature type="domain" description="HTH tetR-type" evidence="3">
    <location>
        <begin position="10"/>
        <end position="70"/>
    </location>
</feature>
<dbReference type="InterPro" id="IPR050109">
    <property type="entry name" value="HTH-type_TetR-like_transc_reg"/>
</dbReference>
<dbReference type="RefSeq" id="WP_163053079.1">
    <property type="nucleotide sequence ID" value="NZ_JAAGLI010000088.1"/>
</dbReference>
<dbReference type="PANTHER" id="PTHR30055">
    <property type="entry name" value="HTH-TYPE TRANSCRIPTIONAL REGULATOR RUTR"/>
    <property type="match status" value="1"/>
</dbReference>
<accession>A0A6L9Q8S7</accession>
<dbReference type="InterPro" id="IPR001647">
    <property type="entry name" value="HTH_TetR"/>
</dbReference>
<dbReference type="PRINTS" id="PR00455">
    <property type="entry name" value="HTHTETR"/>
</dbReference>
<evidence type="ECO:0000259" key="3">
    <source>
        <dbReference type="PROSITE" id="PS50977"/>
    </source>
</evidence>
<feature type="DNA-binding region" description="H-T-H motif" evidence="2">
    <location>
        <begin position="33"/>
        <end position="52"/>
    </location>
</feature>
<reference evidence="4 5" key="1">
    <citation type="submission" date="2020-01" db="EMBL/GenBank/DDBJ databases">
        <title>Insect and environment-associated Actinomycetes.</title>
        <authorList>
            <person name="Currrie C."/>
            <person name="Chevrette M."/>
            <person name="Carlson C."/>
            <person name="Stubbendieck R."/>
            <person name="Wendt-Pienkowski E."/>
        </authorList>
    </citation>
    <scope>NUCLEOTIDE SEQUENCE [LARGE SCALE GENOMIC DNA]</scope>
    <source>
        <strain evidence="4 5">SID10258</strain>
    </source>
</reference>
<evidence type="ECO:0000256" key="2">
    <source>
        <dbReference type="PROSITE-ProRule" id="PRU00335"/>
    </source>
</evidence>
<gene>
    <name evidence="4" type="ORF">G3I70_02910</name>
</gene>
<dbReference type="GO" id="GO:0003700">
    <property type="term" value="F:DNA-binding transcription factor activity"/>
    <property type="evidence" value="ECO:0007669"/>
    <property type="project" value="TreeGrafter"/>
</dbReference>
<evidence type="ECO:0000313" key="4">
    <source>
        <dbReference type="EMBL" id="NEA21448.1"/>
    </source>
</evidence>
<dbReference type="SUPFAM" id="SSF46689">
    <property type="entry name" value="Homeodomain-like"/>
    <property type="match status" value="1"/>
</dbReference>
<protein>
    <submittedName>
        <fullName evidence="4">TetR/AcrR family transcriptional regulator</fullName>
    </submittedName>
</protein>
<dbReference type="Pfam" id="PF00440">
    <property type="entry name" value="TetR_N"/>
    <property type="match status" value="1"/>
</dbReference>
<evidence type="ECO:0000256" key="1">
    <source>
        <dbReference type="ARBA" id="ARBA00023125"/>
    </source>
</evidence>
<dbReference type="InterPro" id="IPR009057">
    <property type="entry name" value="Homeodomain-like_sf"/>
</dbReference>
<dbReference type="PROSITE" id="PS50977">
    <property type="entry name" value="HTH_TETR_2"/>
    <property type="match status" value="1"/>
</dbReference>
<dbReference type="InterPro" id="IPR036271">
    <property type="entry name" value="Tet_transcr_reg_TetR-rel_C_sf"/>
</dbReference>
<evidence type="ECO:0000313" key="5">
    <source>
        <dbReference type="Proteomes" id="UP000475532"/>
    </source>
</evidence>
<keyword evidence="1 2" id="KW-0238">DNA-binding</keyword>
<dbReference type="GO" id="GO:0000976">
    <property type="term" value="F:transcription cis-regulatory region binding"/>
    <property type="evidence" value="ECO:0007669"/>
    <property type="project" value="TreeGrafter"/>
</dbReference>
<dbReference type="AlphaFoldDB" id="A0A6L9Q8S7"/>
<comment type="caution">
    <text evidence="4">The sequence shown here is derived from an EMBL/GenBank/DDBJ whole genome shotgun (WGS) entry which is preliminary data.</text>
</comment>
<sequence>MQVDEGTAGNGPRERILAATAKLLAEGGREAVSTRAVGTAAGVQAPTIYRLFGDKQGLLDAVAAEGFATYLSTKSTPEPDTDPVDDLRAGWDEHLQFGLANPALYLLMCEPRPGAMPPAAAAGIEILAARVHRIAEAGRLRVSEERAVQLVHAAGSGTTIALIAMPESARDLELSVMAREAVIAAITTDAPAPSAPGPVGAAVALRAVLPQTTALTEPERGLMREWLDRIADAPR</sequence>
<dbReference type="Proteomes" id="UP000475532">
    <property type="component" value="Unassembled WGS sequence"/>
</dbReference>
<name>A0A6L9Q8S7_9ACTN</name>